<dbReference type="PANTHER" id="PTHR23521:SF2">
    <property type="entry name" value="TRANSPORTER MFS SUPERFAMILY"/>
    <property type="match status" value="1"/>
</dbReference>
<keyword evidence="5 7" id="KW-1133">Transmembrane helix</keyword>
<feature type="transmembrane region" description="Helical" evidence="7">
    <location>
        <begin position="362"/>
        <end position="380"/>
    </location>
</feature>
<dbReference type="EMBL" id="BJWI01000005">
    <property type="protein sequence ID" value="GEM01100.1"/>
    <property type="molecule type" value="Genomic_DNA"/>
</dbReference>
<reference evidence="9 12" key="2">
    <citation type="submission" date="2019-07" db="EMBL/GenBank/DDBJ databases">
        <title>Whole genome shotgun sequence of Halolactibacillus halophilus NBRC 100868.</title>
        <authorList>
            <person name="Hosoyama A."/>
            <person name="Uohara A."/>
            <person name="Ohji S."/>
            <person name="Ichikawa N."/>
        </authorList>
    </citation>
    <scope>NUCLEOTIDE SEQUENCE [LARGE SCALE GENOMIC DNA]</scope>
    <source>
        <strain evidence="9 12">NBRC 100868</strain>
    </source>
</reference>
<keyword evidence="2" id="KW-0813">Transport</keyword>
<feature type="domain" description="Major facilitator superfamily (MFS) profile" evidence="8">
    <location>
        <begin position="6"/>
        <end position="385"/>
    </location>
</feature>
<dbReference type="InterPro" id="IPR047200">
    <property type="entry name" value="MFS_YcaD-like"/>
</dbReference>
<evidence type="ECO:0000313" key="10">
    <source>
        <dbReference type="EMBL" id="SFP15406.1"/>
    </source>
</evidence>
<dbReference type="RefSeq" id="WP_307725228.1">
    <property type="nucleotide sequence ID" value="NZ_BJWI01000005.1"/>
</dbReference>
<keyword evidence="12" id="KW-1185">Reference proteome</keyword>
<accession>A0A1I5N249</accession>
<dbReference type="STRING" id="306540.SAMN05421839_10737"/>
<feature type="transmembrane region" description="Helical" evidence="7">
    <location>
        <begin position="197"/>
        <end position="220"/>
    </location>
</feature>
<evidence type="ECO:0000256" key="3">
    <source>
        <dbReference type="ARBA" id="ARBA00022475"/>
    </source>
</evidence>
<gene>
    <name evidence="9" type="primary">yfkF</name>
    <name evidence="9" type="ORF">HHA03_06320</name>
    <name evidence="10" type="ORF">SAMN05421839_10737</name>
</gene>
<reference evidence="10 11" key="1">
    <citation type="submission" date="2016-10" db="EMBL/GenBank/DDBJ databases">
        <authorList>
            <person name="de Groot N.N."/>
        </authorList>
    </citation>
    <scope>NUCLEOTIDE SEQUENCE [LARGE SCALE GENOMIC DNA]</scope>
    <source>
        <strain evidence="10 11">DSM 17073</strain>
    </source>
</reference>
<dbReference type="CDD" id="cd17477">
    <property type="entry name" value="MFS_YcaD_like"/>
    <property type="match status" value="1"/>
</dbReference>
<comment type="subcellular location">
    <subcellularLocation>
        <location evidence="1">Cell membrane</location>
        <topology evidence="1">Multi-pass membrane protein</topology>
    </subcellularLocation>
</comment>
<proteinExistence type="predicted"/>
<dbReference type="PROSITE" id="PS00216">
    <property type="entry name" value="SUGAR_TRANSPORT_1"/>
    <property type="match status" value="1"/>
</dbReference>
<dbReference type="Pfam" id="PF07690">
    <property type="entry name" value="MFS_1"/>
    <property type="match status" value="1"/>
</dbReference>
<keyword evidence="6 7" id="KW-0472">Membrane</keyword>
<evidence type="ECO:0000256" key="6">
    <source>
        <dbReference type="ARBA" id="ARBA00023136"/>
    </source>
</evidence>
<protein>
    <submittedName>
        <fullName evidence="9">MFS-type transporter YfkF</fullName>
    </submittedName>
    <submittedName>
        <fullName evidence="10">Sugar phosphate permease</fullName>
    </submittedName>
</protein>
<dbReference type="PANTHER" id="PTHR23521">
    <property type="entry name" value="TRANSPORTER MFS SUPERFAMILY"/>
    <property type="match status" value="1"/>
</dbReference>
<sequence length="390" mass="43024">MSKSMRFNILISFVTISGFTQGMLLPLLAILLEDMGVSSSINGLHATGLYIGVLIASPFMEKPLHRFGYKPMIVTGGALVFISLLLFPLFPSLFVWFILRLAVGVGDHMLNFATQTWITSATPQYKRGKIIAIYGLFFSLGFALGPLMLKLVKVHPHLPFFLASLSCFVAWLFVLFIQNDHVEQDETIQTVKIQSIFIRFGLTIKLAWLSLLGPFAYGILEAVLHGIFPLYGMRIGYSVDTIAYIIPLFSIATLFTQVPLGTISDKIGRKKMLAIVTSAGTIMFFIGALFEQHFFVIILTFIIAGGLLGSLFSMGVSFMTDSLPKQLLPAGNIMCGISFSLGSMIGPYFGGAVIQKFPDVSLFYSLTVMLLIIALLFIFFTPKRVQIEST</sequence>
<dbReference type="Gene3D" id="1.20.1250.20">
    <property type="entry name" value="MFS general substrate transporter like domains"/>
    <property type="match status" value="2"/>
</dbReference>
<dbReference type="GO" id="GO:0005886">
    <property type="term" value="C:plasma membrane"/>
    <property type="evidence" value="ECO:0007669"/>
    <property type="project" value="UniProtKB-SubCell"/>
</dbReference>
<dbReference type="SUPFAM" id="SSF103473">
    <property type="entry name" value="MFS general substrate transporter"/>
    <property type="match status" value="1"/>
</dbReference>
<evidence type="ECO:0000256" key="7">
    <source>
        <dbReference type="SAM" id="Phobius"/>
    </source>
</evidence>
<evidence type="ECO:0000256" key="4">
    <source>
        <dbReference type="ARBA" id="ARBA00022692"/>
    </source>
</evidence>
<feature type="transmembrane region" description="Helical" evidence="7">
    <location>
        <begin position="158"/>
        <end position="177"/>
    </location>
</feature>
<feature type="transmembrane region" description="Helical" evidence="7">
    <location>
        <begin position="131"/>
        <end position="152"/>
    </location>
</feature>
<dbReference type="InterPro" id="IPR036259">
    <property type="entry name" value="MFS_trans_sf"/>
</dbReference>
<evidence type="ECO:0000313" key="12">
    <source>
        <dbReference type="Proteomes" id="UP000321547"/>
    </source>
</evidence>
<evidence type="ECO:0000256" key="5">
    <source>
        <dbReference type="ARBA" id="ARBA00022989"/>
    </source>
</evidence>
<organism evidence="10 11">
    <name type="scientific">Halolactibacillus halophilus</name>
    <dbReference type="NCBI Taxonomy" id="306540"/>
    <lineage>
        <taxon>Bacteria</taxon>
        <taxon>Bacillati</taxon>
        <taxon>Bacillota</taxon>
        <taxon>Bacilli</taxon>
        <taxon>Bacillales</taxon>
        <taxon>Bacillaceae</taxon>
        <taxon>Halolactibacillus</taxon>
    </lineage>
</organism>
<feature type="transmembrane region" description="Helical" evidence="7">
    <location>
        <begin position="296"/>
        <end position="318"/>
    </location>
</feature>
<evidence type="ECO:0000313" key="11">
    <source>
        <dbReference type="Proteomes" id="UP000242243"/>
    </source>
</evidence>
<keyword evidence="3" id="KW-1003">Cell membrane</keyword>
<dbReference type="AlphaFoldDB" id="A0A1I5N249"/>
<dbReference type="InterPro" id="IPR005829">
    <property type="entry name" value="Sugar_transporter_CS"/>
</dbReference>
<dbReference type="Proteomes" id="UP000242243">
    <property type="component" value="Unassembled WGS sequence"/>
</dbReference>
<evidence type="ECO:0000256" key="2">
    <source>
        <dbReference type="ARBA" id="ARBA00022448"/>
    </source>
</evidence>
<evidence type="ECO:0000259" key="8">
    <source>
        <dbReference type="PROSITE" id="PS50850"/>
    </source>
</evidence>
<keyword evidence="4 7" id="KW-0812">Transmembrane</keyword>
<dbReference type="GO" id="GO:0022857">
    <property type="term" value="F:transmembrane transporter activity"/>
    <property type="evidence" value="ECO:0007669"/>
    <property type="project" value="InterPro"/>
</dbReference>
<dbReference type="Proteomes" id="UP000321547">
    <property type="component" value="Unassembled WGS sequence"/>
</dbReference>
<dbReference type="InterPro" id="IPR011701">
    <property type="entry name" value="MFS"/>
</dbReference>
<feature type="transmembrane region" description="Helical" evidence="7">
    <location>
        <begin position="272"/>
        <end position="290"/>
    </location>
</feature>
<feature type="transmembrane region" description="Helical" evidence="7">
    <location>
        <begin position="7"/>
        <end position="31"/>
    </location>
</feature>
<dbReference type="EMBL" id="FOXC01000007">
    <property type="protein sequence ID" value="SFP15406.1"/>
    <property type="molecule type" value="Genomic_DNA"/>
</dbReference>
<name>A0A1I5N249_9BACI</name>
<feature type="transmembrane region" description="Helical" evidence="7">
    <location>
        <begin position="242"/>
        <end position="260"/>
    </location>
</feature>
<dbReference type="InterPro" id="IPR020846">
    <property type="entry name" value="MFS_dom"/>
</dbReference>
<evidence type="ECO:0000256" key="1">
    <source>
        <dbReference type="ARBA" id="ARBA00004651"/>
    </source>
</evidence>
<dbReference type="PROSITE" id="PS50850">
    <property type="entry name" value="MFS"/>
    <property type="match status" value="1"/>
</dbReference>
<feature type="transmembrane region" description="Helical" evidence="7">
    <location>
        <begin position="330"/>
        <end position="350"/>
    </location>
</feature>
<evidence type="ECO:0000313" key="9">
    <source>
        <dbReference type="EMBL" id="GEM01100.1"/>
    </source>
</evidence>